<dbReference type="Proteomes" id="UP000199050">
    <property type="component" value="Unassembled WGS sequence"/>
</dbReference>
<dbReference type="STRING" id="1174501.SAMN05216192_14248"/>
<dbReference type="SMART" id="SM00563">
    <property type="entry name" value="PlsC"/>
    <property type="match status" value="1"/>
</dbReference>
<gene>
    <name evidence="4" type="ORF">SAMN05216192_14248</name>
</gene>
<evidence type="ECO:0000313" key="5">
    <source>
        <dbReference type="Proteomes" id="UP000199050"/>
    </source>
</evidence>
<evidence type="ECO:0000256" key="1">
    <source>
        <dbReference type="ARBA" id="ARBA00022679"/>
    </source>
</evidence>
<feature type="domain" description="Phospholipid/glycerol acyltransferase" evidence="3">
    <location>
        <begin position="34"/>
        <end position="144"/>
    </location>
</feature>
<dbReference type="GO" id="GO:0003841">
    <property type="term" value="F:1-acylglycerol-3-phosphate O-acyltransferase activity"/>
    <property type="evidence" value="ECO:0007669"/>
    <property type="project" value="TreeGrafter"/>
</dbReference>
<dbReference type="EMBL" id="FNDX01000042">
    <property type="protein sequence ID" value="SDK45731.1"/>
    <property type="molecule type" value="Genomic_DNA"/>
</dbReference>
<dbReference type="AlphaFoldDB" id="A0A1G9C207"/>
<evidence type="ECO:0000259" key="3">
    <source>
        <dbReference type="SMART" id="SM00563"/>
    </source>
</evidence>
<proteinExistence type="predicted"/>
<dbReference type="Pfam" id="PF01553">
    <property type="entry name" value="Acyltransferase"/>
    <property type="match status" value="1"/>
</dbReference>
<dbReference type="InterPro" id="IPR002123">
    <property type="entry name" value="Plipid/glycerol_acylTrfase"/>
</dbReference>
<name>A0A1G9C207_9BACL</name>
<dbReference type="PANTHER" id="PTHR10434">
    <property type="entry name" value="1-ACYL-SN-GLYCEROL-3-PHOSPHATE ACYLTRANSFERASE"/>
    <property type="match status" value="1"/>
</dbReference>
<dbReference type="SUPFAM" id="SSF69593">
    <property type="entry name" value="Glycerol-3-phosphate (1)-acyltransferase"/>
    <property type="match status" value="1"/>
</dbReference>
<dbReference type="GO" id="GO:0006654">
    <property type="term" value="P:phosphatidic acid biosynthetic process"/>
    <property type="evidence" value="ECO:0007669"/>
    <property type="project" value="TreeGrafter"/>
</dbReference>
<sequence length="195" mass="20965">MIYVICRGLLRLIYAILFPLKIVGRENVPKEGGVLLCANHISLLDPMTIGIKLKRQVKYMAKAELFGVPVLGWLIGKLGAFPVKRGGVSKESIKTALNTLRGGHVMGIFPEGTRNSDTGVAKKGAASFALRSGAAVVPAAIIGSYKPFRRMTVIYGEPIDLSAFDGAGSDSLEEVTDVIMGRIHEMIRTGKPSVR</sequence>
<organism evidence="4 5">
    <name type="scientific">Paenibacillus typhae</name>
    <dbReference type="NCBI Taxonomy" id="1174501"/>
    <lineage>
        <taxon>Bacteria</taxon>
        <taxon>Bacillati</taxon>
        <taxon>Bacillota</taxon>
        <taxon>Bacilli</taxon>
        <taxon>Bacillales</taxon>
        <taxon>Paenibacillaceae</taxon>
        <taxon>Paenibacillus</taxon>
    </lineage>
</organism>
<keyword evidence="5" id="KW-1185">Reference proteome</keyword>
<keyword evidence="1 4" id="KW-0808">Transferase</keyword>
<evidence type="ECO:0000313" key="4">
    <source>
        <dbReference type="EMBL" id="SDK45731.1"/>
    </source>
</evidence>
<dbReference type="CDD" id="cd07989">
    <property type="entry name" value="LPLAT_AGPAT-like"/>
    <property type="match status" value="1"/>
</dbReference>
<dbReference type="RefSeq" id="WP_090718444.1">
    <property type="nucleotide sequence ID" value="NZ_CBCSKY010000042.1"/>
</dbReference>
<protein>
    <submittedName>
        <fullName evidence="4">1-acyl-sn-glycerol-3-phosphate acyltransferase</fullName>
    </submittedName>
</protein>
<evidence type="ECO:0000256" key="2">
    <source>
        <dbReference type="ARBA" id="ARBA00023315"/>
    </source>
</evidence>
<accession>A0A1G9C207</accession>
<dbReference type="PANTHER" id="PTHR10434:SF11">
    <property type="entry name" value="1-ACYL-SN-GLYCEROL-3-PHOSPHATE ACYLTRANSFERASE"/>
    <property type="match status" value="1"/>
</dbReference>
<dbReference type="OrthoDB" id="9803035at2"/>
<reference evidence="5" key="1">
    <citation type="submission" date="2016-10" db="EMBL/GenBank/DDBJ databases">
        <authorList>
            <person name="Varghese N."/>
            <person name="Submissions S."/>
        </authorList>
    </citation>
    <scope>NUCLEOTIDE SEQUENCE [LARGE SCALE GENOMIC DNA]</scope>
    <source>
        <strain evidence="5">CGMCC 1.11012</strain>
    </source>
</reference>
<keyword evidence="2 4" id="KW-0012">Acyltransferase</keyword>